<keyword evidence="3" id="KW-1185">Reference proteome</keyword>
<evidence type="ECO:0000313" key="3">
    <source>
        <dbReference type="Proteomes" id="UP001224682"/>
    </source>
</evidence>
<dbReference type="Gene3D" id="1.10.238.160">
    <property type="match status" value="1"/>
</dbReference>
<dbReference type="InterPro" id="IPR041657">
    <property type="entry name" value="HTH_17"/>
</dbReference>
<dbReference type="EMBL" id="JAUSUI010000001">
    <property type="protein sequence ID" value="MDQ0301421.1"/>
    <property type="molecule type" value="Genomic_DNA"/>
</dbReference>
<organism evidence="2 3">
    <name type="scientific">Ancylobacter polymorphus</name>
    <dbReference type="NCBI Taxonomy" id="223390"/>
    <lineage>
        <taxon>Bacteria</taxon>
        <taxon>Pseudomonadati</taxon>
        <taxon>Pseudomonadota</taxon>
        <taxon>Alphaproteobacteria</taxon>
        <taxon>Hyphomicrobiales</taxon>
        <taxon>Xanthobacteraceae</taxon>
        <taxon>Ancylobacter</taxon>
    </lineage>
</organism>
<evidence type="ECO:0000259" key="1">
    <source>
        <dbReference type="Pfam" id="PF12728"/>
    </source>
</evidence>
<keyword evidence="2" id="KW-0238">DNA-binding</keyword>
<dbReference type="RefSeq" id="WP_307017765.1">
    <property type="nucleotide sequence ID" value="NZ_JAUSUI010000001.1"/>
</dbReference>
<dbReference type="Proteomes" id="UP001224682">
    <property type="component" value="Unassembled WGS sequence"/>
</dbReference>
<gene>
    <name evidence="2" type="ORF">J2S75_000432</name>
</gene>
<sequence>MAITESAEYLSAQDIATITGVHVATVWEWAKQPEFPAAFRLSAKATRWRRTELESWLETKRAR</sequence>
<dbReference type="InterPro" id="IPR009061">
    <property type="entry name" value="DNA-bd_dom_put_sf"/>
</dbReference>
<dbReference type="Pfam" id="PF12728">
    <property type="entry name" value="HTH_17"/>
    <property type="match status" value="1"/>
</dbReference>
<dbReference type="GO" id="GO:0003677">
    <property type="term" value="F:DNA binding"/>
    <property type="evidence" value="ECO:0007669"/>
    <property type="project" value="UniProtKB-KW"/>
</dbReference>
<name>A0ABU0B7T6_9HYPH</name>
<reference evidence="2 3" key="1">
    <citation type="submission" date="2023-07" db="EMBL/GenBank/DDBJ databases">
        <title>Genomic Encyclopedia of Type Strains, Phase IV (KMG-IV): sequencing the most valuable type-strain genomes for metagenomic binning, comparative biology and taxonomic classification.</title>
        <authorList>
            <person name="Goeker M."/>
        </authorList>
    </citation>
    <scope>NUCLEOTIDE SEQUENCE [LARGE SCALE GENOMIC DNA]</scope>
    <source>
        <strain evidence="2 3">DSM 2457</strain>
    </source>
</reference>
<protein>
    <submittedName>
        <fullName evidence="2">DNA-binding transcriptional regulator AlpA</fullName>
    </submittedName>
</protein>
<proteinExistence type="predicted"/>
<accession>A0ABU0B7T6</accession>
<dbReference type="SUPFAM" id="SSF46955">
    <property type="entry name" value="Putative DNA-binding domain"/>
    <property type="match status" value="1"/>
</dbReference>
<evidence type="ECO:0000313" key="2">
    <source>
        <dbReference type="EMBL" id="MDQ0301421.1"/>
    </source>
</evidence>
<comment type="caution">
    <text evidence="2">The sequence shown here is derived from an EMBL/GenBank/DDBJ whole genome shotgun (WGS) entry which is preliminary data.</text>
</comment>
<feature type="domain" description="Helix-turn-helix" evidence="1">
    <location>
        <begin position="9"/>
        <end position="60"/>
    </location>
</feature>